<dbReference type="SUPFAM" id="SSF47819">
    <property type="entry name" value="HRDC-like"/>
    <property type="match status" value="1"/>
</dbReference>
<dbReference type="SMART" id="SM00956">
    <property type="entry name" value="RQC"/>
    <property type="match status" value="1"/>
</dbReference>
<organism evidence="21 22">
    <name type="scientific">Oceaniferula flava</name>
    <dbReference type="NCBI Taxonomy" id="2800421"/>
    <lineage>
        <taxon>Bacteria</taxon>
        <taxon>Pseudomonadati</taxon>
        <taxon>Verrucomicrobiota</taxon>
        <taxon>Verrucomicrobiia</taxon>
        <taxon>Verrucomicrobiales</taxon>
        <taxon>Verrucomicrobiaceae</taxon>
        <taxon>Oceaniferula</taxon>
    </lineage>
</organism>
<dbReference type="GO" id="GO:0005737">
    <property type="term" value="C:cytoplasm"/>
    <property type="evidence" value="ECO:0007669"/>
    <property type="project" value="TreeGrafter"/>
</dbReference>
<keyword evidence="5" id="KW-0547">Nucleotide-binding</keyword>
<keyword evidence="13" id="KW-0234">DNA repair</keyword>
<comment type="cofactor">
    <cofactor evidence="2">
        <name>Zn(2+)</name>
        <dbReference type="ChEBI" id="CHEBI:29105"/>
    </cofactor>
</comment>
<evidence type="ECO:0000313" key="22">
    <source>
        <dbReference type="Proteomes" id="UP000634206"/>
    </source>
</evidence>
<dbReference type="EMBL" id="JAENIG010000010">
    <property type="protein sequence ID" value="MBK1856101.1"/>
    <property type="molecule type" value="Genomic_DNA"/>
</dbReference>
<dbReference type="SMART" id="SM00490">
    <property type="entry name" value="HELICc"/>
    <property type="match status" value="1"/>
</dbReference>
<dbReference type="InterPro" id="IPR044876">
    <property type="entry name" value="HRDC_dom_sf"/>
</dbReference>
<evidence type="ECO:0000256" key="15">
    <source>
        <dbReference type="ARBA" id="ARBA00034617"/>
    </source>
</evidence>
<keyword evidence="10" id="KW-0067">ATP-binding</keyword>
<dbReference type="NCBIfam" id="TIGR00614">
    <property type="entry name" value="recQ_fam"/>
    <property type="match status" value="1"/>
</dbReference>
<evidence type="ECO:0000256" key="2">
    <source>
        <dbReference type="ARBA" id="ARBA00001947"/>
    </source>
</evidence>
<dbReference type="SMART" id="SM00487">
    <property type="entry name" value="DEXDc"/>
    <property type="match status" value="1"/>
</dbReference>
<evidence type="ECO:0000256" key="9">
    <source>
        <dbReference type="ARBA" id="ARBA00022833"/>
    </source>
</evidence>
<dbReference type="GO" id="GO:0003677">
    <property type="term" value="F:DNA binding"/>
    <property type="evidence" value="ECO:0007669"/>
    <property type="project" value="UniProtKB-KW"/>
</dbReference>
<dbReference type="Gene3D" id="1.10.10.1390">
    <property type="entry name" value="ATP-dependent DNA helicase RecQ"/>
    <property type="match status" value="1"/>
</dbReference>
<evidence type="ECO:0000259" key="19">
    <source>
        <dbReference type="PROSITE" id="PS51192"/>
    </source>
</evidence>
<dbReference type="InterPro" id="IPR006293">
    <property type="entry name" value="DNA_helicase_ATP-dep_RecQ_bac"/>
</dbReference>
<dbReference type="PROSITE" id="PS51194">
    <property type="entry name" value="HELICASE_CTER"/>
    <property type="match status" value="1"/>
</dbReference>
<evidence type="ECO:0000256" key="7">
    <source>
        <dbReference type="ARBA" id="ARBA00022801"/>
    </source>
</evidence>
<dbReference type="GO" id="GO:0030894">
    <property type="term" value="C:replisome"/>
    <property type="evidence" value="ECO:0007669"/>
    <property type="project" value="TreeGrafter"/>
</dbReference>
<comment type="catalytic activity">
    <reaction evidence="15">
        <text>Couples ATP hydrolysis with the unwinding of duplex DNA by translocating in the 3'-5' direction.</text>
        <dbReference type="EC" id="5.6.2.4"/>
    </reaction>
</comment>
<dbReference type="SUPFAM" id="SSF52540">
    <property type="entry name" value="P-loop containing nucleoside triphosphate hydrolases"/>
    <property type="match status" value="1"/>
</dbReference>
<dbReference type="PANTHER" id="PTHR13710:SF105">
    <property type="entry name" value="ATP-DEPENDENT DNA HELICASE Q1"/>
    <property type="match status" value="1"/>
</dbReference>
<keyword evidence="14" id="KW-0413">Isomerase</keyword>
<dbReference type="NCBIfam" id="TIGR01389">
    <property type="entry name" value="recQ"/>
    <property type="match status" value="1"/>
</dbReference>
<dbReference type="GO" id="GO:0043590">
    <property type="term" value="C:bacterial nucleoid"/>
    <property type="evidence" value="ECO:0007669"/>
    <property type="project" value="TreeGrafter"/>
</dbReference>
<dbReference type="Pfam" id="PF00270">
    <property type="entry name" value="DEAD"/>
    <property type="match status" value="1"/>
</dbReference>
<evidence type="ECO:0000256" key="1">
    <source>
        <dbReference type="ARBA" id="ARBA00001946"/>
    </source>
</evidence>
<feature type="compositionally biased region" description="Basic and acidic residues" evidence="17">
    <location>
        <begin position="511"/>
        <end position="520"/>
    </location>
</feature>
<evidence type="ECO:0000256" key="10">
    <source>
        <dbReference type="ARBA" id="ARBA00022840"/>
    </source>
</evidence>
<dbReference type="InterPro" id="IPR036390">
    <property type="entry name" value="WH_DNA-bd_sf"/>
</dbReference>
<comment type="cofactor">
    <cofactor evidence="1">
        <name>Mg(2+)</name>
        <dbReference type="ChEBI" id="CHEBI:18420"/>
    </cofactor>
</comment>
<dbReference type="InterPro" id="IPR002121">
    <property type="entry name" value="HRDC_dom"/>
</dbReference>
<dbReference type="FunFam" id="3.40.50.300:FF:000296">
    <property type="entry name" value="ATP-dependent DNA helicase RecQ"/>
    <property type="match status" value="1"/>
</dbReference>
<keyword evidence="11" id="KW-0238">DNA-binding</keyword>
<evidence type="ECO:0000256" key="11">
    <source>
        <dbReference type="ARBA" id="ARBA00023125"/>
    </source>
</evidence>
<evidence type="ECO:0000256" key="14">
    <source>
        <dbReference type="ARBA" id="ARBA00023235"/>
    </source>
</evidence>
<evidence type="ECO:0000256" key="8">
    <source>
        <dbReference type="ARBA" id="ARBA00022806"/>
    </source>
</evidence>
<evidence type="ECO:0000256" key="17">
    <source>
        <dbReference type="SAM" id="MobiDB-lite"/>
    </source>
</evidence>
<comment type="caution">
    <text evidence="21">The sequence shown here is derived from an EMBL/GenBank/DDBJ whole genome shotgun (WGS) entry which is preliminary data.</text>
</comment>
<feature type="domain" description="HRDC" evidence="18">
    <location>
        <begin position="530"/>
        <end position="610"/>
    </location>
</feature>
<name>A0AAE2SGR9_9BACT</name>
<evidence type="ECO:0000256" key="16">
    <source>
        <dbReference type="NCBIfam" id="TIGR01389"/>
    </source>
</evidence>
<dbReference type="GO" id="GO:0006281">
    <property type="term" value="P:DNA repair"/>
    <property type="evidence" value="ECO:0007669"/>
    <property type="project" value="UniProtKB-KW"/>
</dbReference>
<feature type="domain" description="Helicase C-terminal" evidence="20">
    <location>
        <begin position="220"/>
        <end position="369"/>
    </location>
</feature>
<dbReference type="GO" id="GO:0009378">
    <property type="term" value="F:four-way junction helicase activity"/>
    <property type="evidence" value="ECO:0007669"/>
    <property type="project" value="TreeGrafter"/>
</dbReference>
<dbReference type="RefSeq" id="WP_309490715.1">
    <property type="nucleotide sequence ID" value="NZ_JAENIG010000010.1"/>
</dbReference>
<evidence type="ECO:0000256" key="3">
    <source>
        <dbReference type="ARBA" id="ARBA00005446"/>
    </source>
</evidence>
<dbReference type="GO" id="GO:0009432">
    <property type="term" value="P:SOS response"/>
    <property type="evidence" value="ECO:0007669"/>
    <property type="project" value="UniProtKB-UniRule"/>
</dbReference>
<protein>
    <recommendedName>
        <fullName evidence="16">DNA helicase RecQ</fullName>
        <ecNumber evidence="16">5.6.2.4</ecNumber>
    </recommendedName>
</protein>
<dbReference type="CDD" id="cd17920">
    <property type="entry name" value="DEXHc_RecQ"/>
    <property type="match status" value="1"/>
</dbReference>
<dbReference type="InterPro" id="IPR032284">
    <property type="entry name" value="RecQ_Zn-bd"/>
</dbReference>
<dbReference type="PANTHER" id="PTHR13710">
    <property type="entry name" value="DNA HELICASE RECQ FAMILY MEMBER"/>
    <property type="match status" value="1"/>
</dbReference>
<dbReference type="GO" id="GO:0005524">
    <property type="term" value="F:ATP binding"/>
    <property type="evidence" value="ECO:0007669"/>
    <property type="project" value="UniProtKB-KW"/>
</dbReference>
<dbReference type="InterPro" id="IPR010997">
    <property type="entry name" value="HRDC-like_sf"/>
</dbReference>
<feature type="domain" description="Helicase ATP-binding" evidence="19">
    <location>
        <begin position="28"/>
        <end position="199"/>
    </location>
</feature>
<evidence type="ECO:0000256" key="12">
    <source>
        <dbReference type="ARBA" id="ARBA00023172"/>
    </source>
</evidence>
<sequence>MNSKTSPSSVLREIYGFSEFRPHQEKLVRALLEGKDAFGVMPTGGGKSLCYQLPAKMLAGTAVVISPLIALMKDQVDAANANGIDAAFLNSTLSQQEATEVMSRYRAGTLDMLYLAPERLALPGFADSLRQNQQQAPSFFAIDEAHCISEWGHDFRPDYLFLSQLRKLFPNTPVGAFTATATEKVAADIEQRLSLGEAVKVRASFDRKNLFYEVRSKKDWERQMVDFVKTRSGQSGIVYRTSRKSVEATADLLKANGINAAAYHAGMEAEQRSCIQDAFIRDDIDVMVATVAFGMGVDKADVRYVIHGDLPKNIESYYQETGRAGRDGDDSHCLLLYSPGDSMKIRRFFDDISDEAERQRSADLLQAMERFASVPGCRRVRLLEYFNEPYQEESCGGCDFCKGEFIQVDASRPAQMLLSAVMRTGGKFGAVHVCDIVAGASTAKIKQFEHDQLPTYGVGRDRPKSYWRSVLDALIAGGQLQLSTAQFPVPQLTEAGAEVLYGREKFSMSEDTRVEPEKVSRGRAQGGEPMPCHEGLFQHLRSLRKEVADATKVPPYVVFSDRSLRAISAAMPENEDELLLLHGIGQNKCEKYGADFLSAIADYLQQHPDAVNEKQTLPDAPAVQPSSIKRGPSATTMVTLALVKKGHSLDEIAAQRDLARSTIESHIAKLLETGEELNVRAFVSDEQIALCQELFAEHGASALAPVVEAAGEKLGYGEAKIIRALLQREEAMSTS</sequence>
<evidence type="ECO:0000313" key="21">
    <source>
        <dbReference type="EMBL" id="MBK1856101.1"/>
    </source>
</evidence>
<dbReference type="Pfam" id="PF09382">
    <property type="entry name" value="RQC"/>
    <property type="match status" value="1"/>
</dbReference>
<dbReference type="Gene3D" id="1.10.10.10">
    <property type="entry name" value="Winged helix-like DNA-binding domain superfamily/Winged helix DNA-binding domain"/>
    <property type="match status" value="1"/>
</dbReference>
<dbReference type="InterPro" id="IPR011545">
    <property type="entry name" value="DEAD/DEAH_box_helicase_dom"/>
</dbReference>
<dbReference type="SMART" id="SM00341">
    <property type="entry name" value="HRDC"/>
    <property type="match status" value="1"/>
</dbReference>
<dbReference type="InterPro" id="IPR014001">
    <property type="entry name" value="Helicase_ATP-bd"/>
</dbReference>
<dbReference type="Pfam" id="PF14493">
    <property type="entry name" value="HTH_40"/>
    <property type="match status" value="1"/>
</dbReference>
<dbReference type="InterPro" id="IPR018982">
    <property type="entry name" value="RQC_domain"/>
</dbReference>
<dbReference type="FunFam" id="3.40.50.300:FF:000156">
    <property type="entry name" value="ATP-dependent DNA helicase recQ"/>
    <property type="match status" value="1"/>
</dbReference>
<keyword evidence="22" id="KW-1185">Reference proteome</keyword>
<dbReference type="InterPro" id="IPR036388">
    <property type="entry name" value="WH-like_DNA-bd_sf"/>
</dbReference>
<evidence type="ECO:0000259" key="20">
    <source>
        <dbReference type="PROSITE" id="PS51194"/>
    </source>
</evidence>
<dbReference type="InterPro" id="IPR027417">
    <property type="entry name" value="P-loop_NTPase"/>
</dbReference>
<dbReference type="GO" id="GO:0006260">
    <property type="term" value="P:DNA replication"/>
    <property type="evidence" value="ECO:0007669"/>
    <property type="project" value="InterPro"/>
</dbReference>
<evidence type="ECO:0000256" key="5">
    <source>
        <dbReference type="ARBA" id="ARBA00022741"/>
    </source>
</evidence>
<dbReference type="GO" id="GO:0046872">
    <property type="term" value="F:metal ion binding"/>
    <property type="evidence" value="ECO:0007669"/>
    <property type="project" value="UniProtKB-KW"/>
</dbReference>
<keyword evidence="12" id="KW-0233">DNA recombination</keyword>
<dbReference type="Gene3D" id="3.40.50.300">
    <property type="entry name" value="P-loop containing nucleotide triphosphate hydrolases"/>
    <property type="match status" value="2"/>
</dbReference>
<dbReference type="AlphaFoldDB" id="A0AAE2SGR9"/>
<dbReference type="Pfam" id="PF00271">
    <property type="entry name" value="Helicase_C"/>
    <property type="match status" value="1"/>
</dbReference>
<dbReference type="GO" id="GO:0006310">
    <property type="term" value="P:DNA recombination"/>
    <property type="evidence" value="ECO:0007669"/>
    <property type="project" value="UniProtKB-UniRule"/>
</dbReference>
<comment type="similarity">
    <text evidence="3">Belongs to the helicase family. RecQ subfamily.</text>
</comment>
<reference evidence="21" key="1">
    <citation type="submission" date="2021-01" db="EMBL/GenBank/DDBJ databases">
        <title>Modified the classification status of verrucomicrobia.</title>
        <authorList>
            <person name="Feng X."/>
        </authorList>
    </citation>
    <scope>NUCLEOTIDE SEQUENCE</scope>
    <source>
        <strain evidence="21">5K15</strain>
    </source>
</reference>
<dbReference type="InterPro" id="IPR004589">
    <property type="entry name" value="DNA_helicase_ATP-dep_RecQ"/>
</dbReference>
<keyword evidence="6" id="KW-0227">DNA damage</keyword>
<dbReference type="PROSITE" id="PS51192">
    <property type="entry name" value="HELICASE_ATP_BIND_1"/>
    <property type="match status" value="1"/>
</dbReference>
<keyword evidence="8 21" id="KW-0347">Helicase</keyword>
<evidence type="ECO:0000256" key="4">
    <source>
        <dbReference type="ARBA" id="ARBA00022723"/>
    </source>
</evidence>
<keyword evidence="4" id="KW-0479">Metal-binding</keyword>
<dbReference type="SUPFAM" id="SSF46785">
    <property type="entry name" value="Winged helix' DNA-binding domain"/>
    <property type="match status" value="1"/>
</dbReference>
<evidence type="ECO:0000256" key="6">
    <source>
        <dbReference type="ARBA" id="ARBA00022763"/>
    </source>
</evidence>
<dbReference type="Pfam" id="PF00570">
    <property type="entry name" value="HRDC"/>
    <property type="match status" value="1"/>
</dbReference>
<dbReference type="InterPro" id="IPR029491">
    <property type="entry name" value="Helicase_HTH"/>
</dbReference>
<dbReference type="InterPro" id="IPR001650">
    <property type="entry name" value="Helicase_C-like"/>
</dbReference>
<dbReference type="Pfam" id="PF16124">
    <property type="entry name" value="RecQ_Zn_bind"/>
    <property type="match status" value="1"/>
</dbReference>
<dbReference type="GO" id="GO:0043138">
    <property type="term" value="F:3'-5' DNA helicase activity"/>
    <property type="evidence" value="ECO:0007669"/>
    <property type="project" value="UniProtKB-EC"/>
</dbReference>
<keyword evidence="9" id="KW-0862">Zinc</keyword>
<dbReference type="Gene3D" id="1.10.150.80">
    <property type="entry name" value="HRDC domain"/>
    <property type="match status" value="1"/>
</dbReference>
<dbReference type="EC" id="5.6.2.4" evidence="16"/>
<dbReference type="GO" id="GO:0016787">
    <property type="term" value="F:hydrolase activity"/>
    <property type="evidence" value="ECO:0007669"/>
    <property type="project" value="UniProtKB-KW"/>
</dbReference>
<accession>A0AAE2SGR9</accession>
<dbReference type="PROSITE" id="PS50967">
    <property type="entry name" value="HRDC"/>
    <property type="match status" value="1"/>
</dbReference>
<feature type="region of interest" description="Disordered" evidence="17">
    <location>
        <begin position="511"/>
        <end position="531"/>
    </location>
</feature>
<proteinExistence type="inferred from homology"/>
<dbReference type="CDD" id="cd18794">
    <property type="entry name" value="SF2_C_RecQ"/>
    <property type="match status" value="1"/>
</dbReference>
<evidence type="ECO:0000256" key="13">
    <source>
        <dbReference type="ARBA" id="ARBA00023204"/>
    </source>
</evidence>
<gene>
    <name evidence="21" type="primary">recQ</name>
    <name evidence="21" type="ORF">JIN83_14095</name>
</gene>
<keyword evidence="7 21" id="KW-0378">Hydrolase</keyword>
<dbReference type="Proteomes" id="UP000634206">
    <property type="component" value="Unassembled WGS sequence"/>
</dbReference>
<evidence type="ECO:0000259" key="18">
    <source>
        <dbReference type="PROSITE" id="PS50967"/>
    </source>
</evidence>